<feature type="transmembrane region" description="Helical" evidence="8">
    <location>
        <begin position="432"/>
        <end position="455"/>
    </location>
</feature>
<reference evidence="11 12" key="1">
    <citation type="submission" date="2018-06" db="EMBL/GenBank/DDBJ databases">
        <authorList>
            <consortium name="Pathogen Informatics"/>
            <person name="Doyle S."/>
        </authorList>
    </citation>
    <scope>NUCLEOTIDE SEQUENCE [LARGE SCALE GENOMIC DNA]</scope>
    <source>
        <strain evidence="11 12">NCTC11370</strain>
    </source>
</reference>
<keyword evidence="7" id="KW-0175">Coiled coil</keyword>
<evidence type="ECO:0000313" key="12">
    <source>
        <dbReference type="Proteomes" id="UP000254554"/>
    </source>
</evidence>
<evidence type="ECO:0000256" key="2">
    <source>
        <dbReference type="ARBA" id="ARBA00008017"/>
    </source>
</evidence>
<evidence type="ECO:0000256" key="8">
    <source>
        <dbReference type="SAM" id="Phobius"/>
    </source>
</evidence>
<feature type="transmembrane region" description="Helical" evidence="8">
    <location>
        <begin position="791"/>
        <end position="815"/>
    </location>
</feature>
<feature type="domain" description="Mechanosensitive ion channel MscS C-terminal" evidence="10">
    <location>
        <begin position="914"/>
        <end position="996"/>
    </location>
</feature>
<proteinExistence type="inferred from homology"/>
<dbReference type="InterPro" id="IPR010920">
    <property type="entry name" value="LSM_dom_sf"/>
</dbReference>
<dbReference type="RefSeq" id="WP_115264579.1">
    <property type="nucleotide sequence ID" value="NZ_UGGT01000001.1"/>
</dbReference>
<dbReference type="InterPro" id="IPR052702">
    <property type="entry name" value="MscS-like_channel"/>
</dbReference>
<protein>
    <submittedName>
        <fullName evidence="11">Uncharacterized MscS family protein HI_0195.1</fullName>
    </submittedName>
</protein>
<dbReference type="SUPFAM" id="SSF82689">
    <property type="entry name" value="Mechanosensitive channel protein MscS (YggB), C-terminal domain"/>
    <property type="match status" value="1"/>
</dbReference>
<organism evidence="11 12">
    <name type="scientific">Fluoribacter dumoffii</name>
    <dbReference type="NCBI Taxonomy" id="463"/>
    <lineage>
        <taxon>Bacteria</taxon>
        <taxon>Pseudomonadati</taxon>
        <taxon>Pseudomonadota</taxon>
        <taxon>Gammaproteobacteria</taxon>
        <taxon>Legionellales</taxon>
        <taxon>Legionellaceae</taxon>
        <taxon>Fluoribacter</taxon>
    </lineage>
</organism>
<dbReference type="InterPro" id="IPR049278">
    <property type="entry name" value="MS_channel_C"/>
</dbReference>
<dbReference type="EMBL" id="UGGT01000001">
    <property type="protein sequence ID" value="STO21473.1"/>
    <property type="molecule type" value="Genomic_DNA"/>
</dbReference>
<feature type="coiled-coil region" evidence="7">
    <location>
        <begin position="357"/>
        <end position="391"/>
    </location>
</feature>
<feature type="transmembrane region" description="Helical" evidence="8">
    <location>
        <begin position="620"/>
        <end position="648"/>
    </location>
</feature>
<keyword evidence="5 8" id="KW-1133">Transmembrane helix</keyword>
<dbReference type="SUPFAM" id="SSF82861">
    <property type="entry name" value="Mechanosensitive channel protein MscS (YggB), transmembrane region"/>
    <property type="match status" value="1"/>
</dbReference>
<comment type="similarity">
    <text evidence="2">Belongs to the MscS (TC 1.A.23) family.</text>
</comment>
<evidence type="ECO:0000259" key="9">
    <source>
        <dbReference type="Pfam" id="PF00924"/>
    </source>
</evidence>
<feature type="transmembrane region" description="Helical" evidence="8">
    <location>
        <begin position="476"/>
        <end position="502"/>
    </location>
</feature>
<dbReference type="Gene3D" id="3.30.70.100">
    <property type="match status" value="1"/>
</dbReference>
<feature type="transmembrane region" description="Helical" evidence="8">
    <location>
        <begin position="583"/>
        <end position="600"/>
    </location>
</feature>
<dbReference type="InterPro" id="IPR023408">
    <property type="entry name" value="MscS_beta-dom_sf"/>
</dbReference>
<name>A0A377G9N8_9GAMM</name>
<feature type="transmembrane region" description="Helical" evidence="8">
    <location>
        <begin position="747"/>
        <end position="770"/>
    </location>
</feature>
<feature type="transmembrane region" description="Helical" evidence="8">
    <location>
        <begin position="556"/>
        <end position="577"/>
    </location>
</feature>
<dbReference type="SUPFAM" id="SSF50182">
    <property type="entry name" value="Sm-like ribonucleoproteins"/>
    <property type="match status" value="1"/>
</dbReference>
<gene>
    <name evidence="11" type="ORF">NCTC11370_01540</name>
</gene>
<dbReference type="Pfam" id="PF00924">
    <property type="entry name" value="MS_channel_2nd"/>
    <property type="match status" value="1"/>
</dbReference>
<keyword evidence="12" id="KW-1185">Reference proteome</keyword>
<dbReference type="GO" id="GO:0008381">
    <property type="term" value="F:mechanosensitive monoatomic ion channel activity"/>
    <property type="evidence" value="ECO:0007669"/>
    <property type="project" value="UniProtKB-ARBA"/>
</dbReference>
<sequence>MLQRHKLNKKLGRSLADLVKKLFVPRNTGIPHPVGERINLEKDSCIRNKSSIIKKTSIQAYCGFLLLLFFCSSFAKTVPVNKTATFTEYLTQEKVHLTAAIQDTKQPILLKSEKEFSDKMKQVSAILSMTRVKIESLESFLDHQYKEQNNLNQRLKLLQQMPIEKENTSIPERVEKVENLLNINKQTTQLITENLKLAKEFQAALNEEVRHLELWHSHFVLEQKLAQIKSLKEQLNKRLNVLYESNAEKHQDKRIKSPKPIPAADYEAMLLINNQNIAAIQNHLNALNIQKTVVRADIIYLKNPDTKNLQLITDIYKDALNQYSKVEKTIQKIGDFLITETKLVGSPNLKKSIRSLQDVLAQQLKEANVQKQALLKNLSDYQIQLKQLMSARQTLADYNISSWPFILHKIAAIPGLFYKYIKTLSLKVYDSYLWLSPLSMVLLWGGFAFIASFFFMISRILKILRRDKERSRLTGYLYDGVLVLVQRNIPYFCIVSMLWSLLYITHISFSNYQLLLKLIAVWFTFKILILIARLVLLERITDSSGKDVKLYYRLKWLSLFGGWTTALMTLGHSLPLSILLQDIFNRLFMLFILTVSLVAWKSKDVIPYLLGPLLKSQKRYVVNAISLLVVLVPITLFTTAVIGLSGFINLAWSMSQYQAYALLVLVGYILSRGLVFDALELFSELMISSLRNGWLWIEVFLKPLDKILRILLLVASILVLFQLFGWHSDSPVMVSLGKFAQYTIVNIPGIHVTVTSTIGFFILLAVFVWASKWTREFCYRWLFKNAKDAGIRNSLSVFSQYAVVLLGGFVSLHVLGFDFSGMSMIIGGLAVGMGFGLRDFASNIVGGLMLLVERPVREGDLVTVGEHEGRVSHIGIRSMRVSSWDNMEVLIPNAETFNKPFTNWTHQDGIVRTVIPIKVSRSDDPCMVQQLIQDILATTPEIVGDPPAQVFLKKIDEALLEFEVRYFINVQIHTRIEVQSKVLFAIMAQFKAANIKPPIEPIAIEIKEGQGELAPKTQTAEN</sequence>
<dbReference type="Proteomes" id="UP000254554">
    <property type="component" value="Unassembled WGS sequence"/>
</dbReference>
<keyword evidence="4 8" id="KW-0812">Transmembrane</keyword>
<evidence type="ECO:0000256" key="1">
    <source>
        <dbReference type="ARBA" id="ARBA00004651"/>
    </source>
</evidence>
<dbReference type="PANTHER" id="PTHR30347:SF1">
    <property type="entry name" value="MECHANOSENSITIVE CHANNEL MSCK"/>
    <property type="match status" value="1"/>
</dbReference>
<dbReference type="Pfam" id="PF21082">
    <property type="entry name" value="MS_channel_3rd"/>
    <property type="match status" value="1"/>
</dbReference>
<feature type="transmembrane region" description="Helical" evidence="8">
    <location>
        <begin position="660"/>
        <end position="682"/>
    </location>
</feature>
<dbReference type="GO" id="GO:0005886">
    <property type="term" value="C:plasma membrane"/>
    <property type="evidence" value="ECO:0007669"/>
    <property type="project" value="UniProtKB-SubCell"/>
</dbReference>
<feature type="transmembrane region" description="Helical" evidence="8">
    <location>
        <begin position="707"/>
        <end position="727"/>
    </location>
</feature>
<dbReference type="InterPro" id="IPR011014">
    <property type="entry name" value="MscS_channel_TM-2"/>
</dbReference>
<keyword evidence="6 8" id="KW-0472">Membrane</keyword>
<evidence type="ECO:0000256" key="6">
    <source>
        <dbReference type="ARBA" id="ARBA00023136"/>
    </source>
</evidence>
<feature type="transmembrane region" description="Helical" evidence="8">
    <location>
        <begin position="514"/>
        <end position="536"/>
    </location>
</feature>
<dbReference type="Gene3D" id="1.10.287.1260">
    <property type="match status" value="1"/>
</dbReference>
<dbReference type="InterPro" id="IPR011066">
    <property type="entry name" value="MscS_channel_C_sf"/>
</dbReference>
<dbReference type="STRING" id="1094715.GCA_000236165_00883"/>
<evidence type="ECO:0000259" key="10">
    <source>
        <dbReference type="Pfam" id="PF21082"/>
    </source>
</evidence>
<evidence type="ECO:0000256" key="3">
    <source>
        <dbReference type="ARBA" id="ARBA00022475"/>
    </source>
</evidence>
<evidence type="ECO:0000256" key="4">
    <source>
        <dbReference type="ARBA" id="ARBA00022692"/>
    </source>
</evidence>
<dbReference type="Gene3D" id="2.30.30.60">
    <property type="match status" value="1"/>
</dbReference>
<keyword evidence="3" id="KW-1003">Cell membrane</keyword>
<evidence type="ECO:0000256" key="5">
    <source>
        <dbReference type="ARBA" id="ARBA00022989"/>
    </source>
</evidence>
<dbReference type="InterPro" id="IPR006685">
    <property type="entry name" value="MscS_channel_2nd"/>
</dbReference>
<dbReference type="AlphaFoldDB" id="A0A377G9N8"/>
<dbReference type="PANTHER" id="PTHR30347">
    <property type="entry name" value="POTASSIUM CHANNEL RELATED"/>
    <property type="match status" value="1"/>
</dbReference>
<dbReference type="OrthoDB" id="9799209at2"/>
<feature type="domain" description="Mechanosensitive ion channel MscS" evidence="9">
    <location>
        <begin position="840"/>
        <end position="906"/>
    </location>
</feature>
<evidence type="ECO:0000256" key="7">
    <source>
        <dbReference type="SAM" id="Coils"/>
    </source>
</evidence>
<evidence type="ECO:0000313" key="11">
    <source>
        <dbReference type="EMBL" id="STO21473.1"/>
    </source>
</evidence>
<accession>A0A377G9N8</accession>
<comment type="subcellular location">
    <subcellularLocation>
        <location evidence="1">Cell membrane</location>
        <topology evidence="1">Multi-pass membrane protein</topology>
    </subcellularLocation>
</comment>